<dbReference type="InterPro" id="IPR022566">
    <property type="entry name" value="DUF2613"/>
</dbReference>
<evidence type="ECO:0000313" key="3">
    <source>
        <dbReference type="Proteomes" id="UP000552097"/>
    </source>
</evidence>
<dbReference type="EMBL" id="JACHMO010000001">
    <property type="protein sequence ID" value="MBB5802747.1"/>
    <property type="molecule type" value="Genomic_DNA"/>
</dbReference>
<dbReference type="Pfam" id="PF11021">
    <property type="entry name" value="DUF2613"/>
    <property type="match status" value="1"/>
</dbReference>
<keyword evidence="1" id="KW-0732">Signal</keyword>
<gene>
    <name evidence="2" type="ORF">F4560_002515</name>
</gene>
<evidence type="ECO:0008006" key="4">
    <source>
        <dbReference type="Google" id="ProtNLM"/>
    </source>
</evidence>
<proteinExistence type="predicted"/>
<keyword evidence="3" id="KW-1185">Reference proteome</keyword>
<feature type="signal peptide" evidence="1">
    <location>
        <begin position="1"/>
        <end position="18"/>
    </location>
</feature>
<name>A0A7W9HI29_9PSEU</name>
<feature type="chain" id="PRO_5030576257" description="DUF2613 family protein" evidence="1">
    <location>
        <begin position="19"/>
        <end position="57"/>
    </location>
</feature>
<evidence type="ECO:0000256" key="1">
    <source>
        <dbReference type="SAM" id="SignalP"/>
    </source>
</evidence>
<organism evidence="2 3">
    <name type="scientific">Saccharothrix ecbatanensis</name>
    <dbReference type="NCBI Taxonomy" id="1105145"/>
    <lineage>
        <taxon>Bacteria</taxon>
        <taxon>Bacillati</taxon>
        <taxon>Actinomycetota</taxon>
        <taxon>Actinomycetes</taxon>
        <taxon>Pseudonocardiales</taxon>
        <taxon>Pseudonocardiaceae</taxon>
        <taxon>Saccharothrix</taxon>
    </lineage>
</organism>
<reference evidence="2 3" key="1">
    <citation type="submission" date="2020-08" db="EMBL/GenBank/DDBJ databases">
        <title>Sequencing the genomes of 1000 actinobacteria strains.</title>
        <authorList>
            <person name="Klenk H.-P."/>
        </authorList>
    </citation>
    <scope>NUCLEOTIDE SEQUENCE [LARGE SCALE GENOMIC DNA]</scope>
    <source>
        <strain evidence="2 3">DSM 45486</strain>
    </source>
</reference>
<protein>
    <recommendedName>
        <fullName evidence="4">DUF2613 family protein</fullName>
    </recommendedName>
</protein>
<accession>A0A7W9HI29</accession>
<evidence type="ECO:0000313" key="2">
    <source>
        <dbReference type="EMBL" id="MBB5802747.1"/>
    </source>
</evidence>
<comment type="caution">
    <text evidence="2">The sequence shown here is derived from an EMBL/GenBank/DDBJ whole genome shotgun (WGS) entry which is preliminary data.</text>
</comment>
<dbReference type="AlphaFoldDB" id="A0A7W9HI29"/>
<dbReference type="RefSeq" id="WP_184919633.1">
    <property type="nucleotide sequence ID" value="NZ_JACHMO010000001.1"/>
</dbReference>
<sequence length="57" mass="5210">MGKIVAAVVAVLAGLALAAGGVVTLVGVAGPDSSVDFEHAPAANGSGGAVDYGTSGN</sequence>
<dbReference type="Proteomes" id="UP000552097">
    <property type="component" value="Unassembled WGS sequence"/>
</dbReference>